<protein>
    <submittedName>
        <fullName evidence="8">Basic helix-loop-helix transcription factor</fullName>
    </submittedName>
</protein>
<sequence length="249" mass="27763">MAATNEDYVDDTLDVGSYTQLMYSDDHTVVNLDSVECFNFNSHFSLEDPPKMLCFGENREDYGWQLVENSSAADSNAKNNNAKLSKTNKKRNGSPVKESHMKQNSVNGVHDASASKNRKNIKKSKGEHSTIIGHAKVKKEKLGERIKALQQIVSPFGKTDTASVLHEALGYIKFLLDQLQVLSSPYLHRLPTSPRLLEEKDELQMEASKDLRSRGLCLVPIELTSHVTENNGADFWSPTMAKTIPPTSL</sequence>
<dbReference type="PANTHER" id="PTHR16223">
    <property type="entry name" value="TRANSCRIPTION FACTOR BHLH83-RELATED"/>
    <property type="match status" value="1"/>
</dbReference>
<dbReference type="InterPro" id="IPR011598">
    <property type="entry name" value="bHLH_dom"/>
</dbReference>
<dbReference type="SUPFAM" id="SSF47459">
    <property type="entry name" value="HLH, helix-loop-helix DNA-binding domain"/>
    <property type="match status" value="1"/>
</dbReference>
<keyword evidence="3" id="KW-0238">DNA-binding</keyword>
<proteinExistence type="predicted"/>
<evidence type="ECO:0000256" key="1">
    <source>
        <dbReference type="ARBA" id="ARBA00004123"/>
    </source>
</evidence>
<keyword evidence="2" id="KW-0805">Transcription regulation</keyword>
<dbReference type="Proteomes" id="UP001454036">
    <property type="component" value="Unassembled WGS sequence"/>
</dbReference>
<accession>A0AAV3P4M5</accession>
<feature type="compositionally biased region" description="Low complexity" evidence="6">
    <location>
        <begin position="72"/>
        <end position="85"/>
    </location>
</feature>
<dbReference type="CDD" id="cd11393">
    <property type="entry name" value="bHLH_AtbHLH_like"/>
    <property type="match status" value="1"/>
</dbReference>
<evidence type="ECO:0000256" key="5">
    <source>
        <dbReference type="ARBA" id="ARBA00023242"/>
    </source>
</evidence>
<dbReference type="GO" id="GO:0000981">
    <property type="term" value="F:DNA-binding transcription factor activity, RNA polymerase II-specific"/>
    <property type="evidence" value="ECO:0007669"/>
    <property type="project" value="TreeGrafter"/>
</dbReference>
<feature type="compositionally biased region" description="Basic residues" evidence="6">
    <location>
        <begin position="116"/>
        <end position="125"/>
    </location>
</feature>
<gene>
    <name evidence="8" type="ORF">LIER_36349</name>
</gene>
<dbReference type="PROSITE" id="PS50888">
    <property type="entry name" value="BHLH"/>
    <property type="match status" value="1"/>
</dbReference>
<comment type="caution">
    <text evidence="8">The sequence shown here is derived from an EMBL/GenBank/DDBJ whole genome shotgun (WGS) entry which is preliminary data.</text>
</comment>
<keyword evidence="4" id="KW-0804">Transcription</keyword>
<dbReference type="AlphaFoldDB" id="A0AAV3P4M5"/>
<evidence type="ECO:0000256" key="6">
    <source>
        <dbReference type="SAM" id="MobiDB-lite"/>
    </source>
</evidence>
<evidence type="ECO:0000256" key="3">
    <source>
        <dbReference type="ARBA" id="ARBA00023125"/>
    </source>
</evidence>
<evidence type="ECO:0000256" key="2">
    <source>
        <dbReference type="ARBA" id="ARBA00023015"/>
    </source>
</evidence>
<dbReference type="InterPro" id="IPR036638">
    <property type="entry name" value="HLH_DNA-bd_sf"/>
</dbReference>
<dbReference type="EMBL" id="BAABME010016593">
    <property type="protein sequence ID" value="GAA0146609.1"/>
    <property type="molecule type" value="Genomic_DNA"/>
</dbReference>
<dbReference type="GO" id="GO:0005634">
    <property type="term" value="C:nucleus"/>
    <property type="evidence" value="ECO:0007669"/>
    <property type="project" value="UniProtKB-SubCell"/>
</dbReference>
<dbReference type="InterPro" id="IPR045843">
    <property type="entry name" value="IND-like"/>
</dbReference>
<evidence type="ECO:0000259" key="7">
    <source>
        <dbReference type="PROSITE" id="PS50888"/>
    </source>
</evidence>
<dbReference type="InterPro" id="IPR045239">
    <property type="entry name" value="bHLH95_bHLH"/>
</dbReference>
<keyword evidence="5" id="KW-0539">Nucleus</keyword>
<comment type="subcellular location">
    <subcellularLocation>
        <location evidence="1">Nucleus</location>
    </subcellularLocation>
</comment>
<name>A0AAV3P4M5_LITER</name>
<reference evidence="8 9" key="1">
    <citation type="submission" date="2024-01" db="EMBL/GenBank/DDBJ databases">
        <title>The complete chloroplast genome sequence of Lithospermum erythrorhizon: insights into the phylogenetic relationship among Boraginaceae species and the maternal lineages of purple gromwells.</title>
        <authorList>
            <person name="Okada T."/>
            <person name="Watanabe K."/>
        </authorList>
    </citation>
    <scope>NUCLEOTIDE SEQUENCE [LARGE SCALE GENOMIC DNA]</scope>
</reference>
<organism evidence="8 9">
    <name type="scientific">Lithospermum erythrorhizon</name>
    <name type="common">Purple gromwell</name>
    <name type="synonym">Lithospermum officinale var. erythrorhizon</name>
    <dbReference type="NCBI Taxonomy" id="34254"/>
    <lineage>
        <taxon>Eukaryota</taxon>
        <taxon>Viridiplantae</taxon>
        <taxon>Streptophyta</taxon>
        <taxon>Embryophyta</taxon>
        <taxon>Tracheophyta</taxon>
        <taxon>Spermatophyta</taxon>
        <taxon>Magnoliopsida</taxon>
        <taxon>eudicotyledons</taxon>
        <taxon>Gunneridae</taxon>
        <taxon>Pentapetalae</taxon>
        <taxon>asterids</taxon>
        <taxon>lamiids</taxon>
        <taxon>Boraginales</taxon>
        <taxon>Boraginaceae</taxon>
        <taxon>Boraginoideae</taxon>
        <taxon>Lithospermeae</taxon>
        <taxon>Lithospermum</taxon>
    </lineage>
</organism>
<dbReference type="PANTHER" id="PTHR16223:SF249">
    <property type="entry name" value="TRANSCRIPTION FACTOR BHLH154"/>
    <property type="match status" value="1"/>
</dbReference>
<feature type="region of interest" description="Disordered" evidence="6">
    <location>
        <begin position="72"/>
        <end position="127"/>
    </location>
</feature>
<dbReference type="GO" id="GO:0046983">
    <property type="term" value="F:protein dimerization activity"/>
    <property type="evidence" value="ECO:0007669"/>
    <property type="project" value="InterPro"/>
</dbReference>
<evidence type="ECO:0000313" key="8">
    <source>
        <dbReference type="EMBL" id="GAA0146609.1"/>
    </source>
</evidence>
<dbReference type="GO" id="GO:0000978">
    <property type="term" value="F:RNA polymerase II cis-regulatory region sequence-specific DNA binding"/>
    <property type="evidence" value="ECO:0007669"/>
    <property type="project" value="TreeGrafter"/>
</dbReference>
<evidence type="ECO:0000313" key="9">
    <source>
        <dbReference type="Proteomes" id="UP001454036"/>
    </source>
</evidence>
<evidence type="ECO:0000256" key="4">
    <source>
        <dbReference type="ARBA" id="ARBA00023163"/>
    </source>
</evidence>
<keyword evidence="9" id="KW-1185">Reference proteome</keyword>
<feature type="domain" description="BHLH" evidence="7">
    <location>
        <begin position="126"/>
        <end position="175"/>
    </location>
</feature>